<evidence type="ECO:0000256" key="1">
    <source>
        <dbReference type="SAM" id="Phobius"/>
    </source>
</evidence>
<keyword evidence="1" id="KW-1133">Transmembrane helix</keyword>
<keyword evidence="1" id="KW-0472">Membrane</keyword>
<organism evidence="2 3">
    <name type="scientific">Ilex paraguariensis</name>
    <name type="common">yerba mate</name>
    <dbReference type="NCBI Taxonomy" id="185542"/>
    <lineage>
        <taxon>Eukaryota</taxon>
        <taxon>Viridiplantae</taxon>
        <taxon>Streptophyta</taxon>
        <taxon>Embryophyta</taxon>
        <taxon>Tracheophyta</taxon>
        <taxon>Spermatophyta</taxon>
        <taxon>Magnoliopsida</taxon>
        <taxon>eudicotyledons</taxon>
        <taxon>Gunneridae</taxon>
        <taxon>Pentapetalae</taxon>
        <taxon>asterids</taxon>
        <taxon>campanulids</taxon>
        <taxon>Aquifoliales</taxon>
        <taxon>Aquifoliaceae</taxon>
        <taxon>Ilex</taxon>
    </lineage>
</organism>
<dbReference type="Proteomes" id="UP001642360">
    <property type="component" value="Unassembled WGS sequence"/>
</dbReference>
<comment type="caution">
    <text evidence="2">The sequence shown here is derived from an EMBL/GenBank/DDBJ whole genome shotgun (WGS) entry which is preliminary data.</text>
</comment>
<proteinExistence type="predicted"/>
<gene>
    <name evidence="2" type="ORF">ILEXP_LOCUS987</name>
</gene>
<keyword evidence="1" id="KW-0812">Transmembrane</keyword>
<dbReference type="EMBL" id="CAUOFW020000303">
    <property type="protein sequence ID" value="CAK9134055.1"/>
    <property type="molecule type" value="Genomic_DNA"/>
</dbReference>
<keyword evidence="3" id="KW-1185">Reference proteome</keyword>
<name>A0ABC8QRR7_9AQUA</name>
<feature type="transmembrane region" description="Helical" evidence="1">
    <location>
        <begin position="102"/>
        <end position="128"/>
    </location>
</feature>
<reference evidence="2 3" key="1">
    <citation type="submission" date="2024-02" db="EMBL/GenBank/DDBJ databases">
        <authorList>
            <person name="Vignale AGUSTIN F."/>
            <person name="Sosa J E."/>
            <person name="Modenutti C."/>
        </authorList>
    </citation>
    <scope>NUCLEOTIDE SEQUENCE [LARGE SCALE GENOMIC DNA]</scope>
</reference>
<protein>
    <submittedName>
        <fullName evidence="2">Uncharacterized protein</fullName>
    </submittedName>
</protein>
<evidence type="ECO:0000313" key="2">
    <source>
        <dbReference type="EMBL" id="CAK9134055.1"/>
    </source>
</evidence>
<evidence type="ECO:0000313" key="3">
    <source>
        <dbReference type="Proteomes" id="UP001642360"/>
    </source>
</evidence>
<accession>A0ABC8QRR7</accession>
<feature type="transmembrane region" description="Helical" evidence="1">
    <location>
        <begin position="32"/>
        <end position="49"/>
    </location>
</feature>
<dbReference type="AlphaFoldDB" id="A0ABC8QRR7"/>
<feature type="transmembrane region" description="Helical" evidence="1">
    <location>
        <begin position="69"/>
        <end position="90"/>
    </location>
</feature>
<sequence length="132" mass="15338">MEEVRISLPHVHLRPKKKSLISDWDRRRYEEHLFAIAYMTIMSLWQLPMEYIDGNYVPTVIFKGQTKTFQTFVFGLTMSVIGSVCAIVLRQRDPTMARYYRLFAVGAMAVAVVFFLWAAVPAAFWWLASLVL</sequence>